<reference evidence="3 4" key="1">
    <citation type="submission" date="2023-01" db="EMBL/GenBank/DDBJ databases">
        <title>Analysis of 21 Apiospora genomes using comparative genomics revels a genus with tremendous synthesis potential of carbohydrate active enzymes and secondary metabolites.</title>
        <authorList>
            <person name="Sorensen T."/>
        </authorList>
    </citation>
    <scope>NUCLEOTIDE SEQUENCE [LARGE SCALE GENOMIC DNA]</scope>
    <source>
        <strain evidence="3 4">CBS 20057</strain>
    </source>
</reference>
<dbReference type="SUPFAM" id="SSF57667">
    <property type="entry name" value="beta-beta-alpha zinc fingers"/>
    <property type="match status" value="1"/>
</dbReference>
<evidence type="ECO:0000259" key="2">
    <source>
        <dbReference type="PROSITE" id="PS50157"/>
    </source>
</evidence>
<accession>A0ABR1RKI7</accession>
<dbReference type="InterPro" id="IPR036236">
    <property type="entry name" value="Znf_C2H2_sf"/>
</dbReference>
<protein>
    <recommendedName>
        <fullName evidence="2">C2H2-type domain-containing protein</fullName>
    </recommendedName>
</protein>
<comment type="caution">
    <text evidence="3">The sequence shown here is derived from an EMBL/GenBank/DDBJ whole genome shotgun (WGS) entry which is preliminary data.</text>
</comment>
<organism evidence="3 4">
    <name type="scientific">Apiospora marii</name>
    <dbReference type="NCBI Taxonomy" id="335849"/>
    <lineage>
        <taxon>Eukaryota</taxon>
        <taxon>Fungi</taxon>
        <taxon>Dikarya</taxon>
        <taxon>Ascomycota</taxon>
        <taxon>Pezizomycotina</taxon>
        <taxon>Sordariomycetes</taxon>
        <taxon>Xylariomycetidae</taxon>
        <taxon>Amphisphaeriales</taxon>
        <taxon>Apiosporaceae</taxon>
        <taxon>Apiospora</taxon>
    </lineage>
</organism>
<proteinExistence type="predicted"/>
<dbReference type="InterPro" id="IPR013087">
    <property type="entry name" value="Znf_C2H2_type"/>
</dbReference>
<keyword evidence="1" id="KW-0862">Zinc</keyword>
<dbReference type="Proteomes" id="UP001396898">
    <property type="component" value="Unassembled WGS sequence"/>
</dbReference>
<evidence type="ECO:0000256" key="1">
    <source>
        <dbReference type="PROSITE-ProRule" id="PRU00042"/>
    </source>
</evidence>
<dbReference type="Pfam" id="PF00096">
    <property type="entry name" value="zf-C2H2"/>
    <property type="match status" value="1"/>
</dbReference>
<dbReference type="EMBL" id="JAQQWI010000013">
    <property type="protein sequence ID" value="KAK8013784.1"/>
    <property type="molecule type" value="Genomic_DNA"/>
</dbReference>
<gene>
    <name evidence="3" type="ORF">PG991_009377</name>
</gene>
<sequence length="93" mass="11235">MCNLPGCKNKTAFKRREHLKRHQNTKHGLGPEMTCDFCVKKFNRRDNWRQHLRLHTEPNRRMARTNFHIGAVLRYNEEKEKIKPRRQPLKGNS</sequence>
<keyword evidence="1" id="KW-0863">Zinc-finger</keyword>
<keyword evidence="1" id="KW-0479">Metal-binding</keyword>
<keyword evidence="4" id="KW-1185">Reference proteome</keyword>
<dbReference type="PROSITE" id="PS50157">
    <property type="entry name" value="ZINC_FINGER_C2H2_2"/>
    <property type="match status" value="1"/>
</dbReference>
<dbReference type="Gene3D" id="3.30.160.60">
    <property type="entry name" value="Classic Zinc Finger"/>
    <property type="match status" value="1"/>
</dbReference>
<dbReference type="PROSITE" id="PS00028">
    <property type="entry name" value="ZINC_FINGER_C2H2_1"/>
    <property type="match status" value="1"/>
</dbReference>
<dbReference type="SMART" id="SM00355">
    <property type="entry name" value="ZnF_C2H2"/>
    <property type="match status" value="2"/>
</dbReference>
<name>A0ABR1RKI7_9PEZI</name>
<evidence type="ECO:0000313" key="3">
    <source>
        <dbReference type="EMBL" id="KAK8013784.1"/>
    </source>
</evidence>
<evidence type="ECO:0000313" key="4">
    <source>
        <dbReference type="Proteomes" id="UP001396898"/>
    </source>
</evidence>
<feature type="domain" description="C2H2-type" evidence="2">
    <location>
        <begin position="33"/>
        <end position="60"/>
    </location>
</feature>